<dbReference type="InterPro" id="IPR029021">
    <property type="entry name" value="Prot-tyrosine_phosphatase-like"/>
</dbReference>
<dbReference type="OrthoDB" id="273181at2759"/>
<evidence type="ECO:0000256" key="1">
    <source>
        <dbReference type="ARBA" id="ARBA00008601"/>
    </source>
</evidence>
<reference evidence="8 9" key="2">
    <citation type="submission" date="2009-11" db="EMBL/GenBank/DDBJ databases">
        <title>The Genome Sequence of Allomyces macrogynus strain ATCC 38327.</title>
        <authorList>
            <consortium name="The Broad Institute Genome Sequencing Platform"/>
            <person name="Russ C."/>
            <person name="Cuomo C."/>
            <person name="Shea T."/>
            <person name="Young S.K."/>
            <person name="Zeng Q."/>
            <person name="Koehrsen M."/>
            <person name="Haas B."/>
            <person name="Borodovsky M."/>
            <person name="Guigo R."/>
            <person name="Alvarado L."/>
            <person name="Berlin A."/>
            <person name="Borenstein D."/>
            <person name="Chen Z."/>
            <person name="Engels R."/>
            <person name="Freedman E."/>
            <person name="Gellesch M."/>
            <person name="Goldberg J."/>
            <person name="Griggs A."/>
            <person name="Gujja S."/>
            <person name="Heiman D."/>
            <person name="Hepburn T."/>
            <person name="Howarth C."/>
            <person name="Jen D."/>
            <person name="Larson L."/>
            <person name="Lewis B."/>
            <person name="Mehta T."/>
            <person name="Park D."/>
            <person name="Pearson M."/>
            <person name="Roberts A."/>
            <person name="Saif S."/>
            <person name="Shenoy N."/>
            <person name="Sisk P."/>
            <person name="Stolte C."/>
            <person name="Sykes S."/>
            <person name="Walk T."/>
            <person name="White J."/>
            <person name="Yandava C."/>
            <person name="Burger G."/>
            <person name="Gray M.W."/>
            <person name="Holland P.W.H."/>
            <person name="King N."/>
            <person name="Lang F.B.F."/>
            <person name="Roger A.J."/>
            <person name="Ruiz-Trillo I."/>
            <person name="Lander E."/>
            <person name="Nusbaum C."/>
        </authorList>
    </citation>
    <scope>NUCLEOTIDE SEQUENCE [LARGE SCALE GENOMIC DNA]</scope>
    <source>
        <strain evidence="8 9">ATCC 38327</strain>
    </source>
</reference>
<dbReference type="GO" id="GO:0017017">
    <property type="term" value="F:MAP kinase tyrosine/serine/threonine phosphatase activity"/>
    <property type="evidence" value="ECO:0007669"/>
    <property type="project" value="TreeGrafter"/>
</dbReference>
<evidence type="ECO:0000259" key="7">
    <source>
        <dbReference type="PROSITE" id="PS50056"/>
    </source>
</evidence>
<dbReference type="GO" id="GO:0033550">
    <property type="term" value="F:MAP kinase tyrosine phosphatase activity"/>
    <property type="evidence" value="ECO:0007669"/>
    <property type="project" value="TreeGrafter"/>
</dbReference>
<dbReference type="GO" id="GO:0043409">
    <property type="term" value="P:negative regulation of MAPK cascade"/>
    <property type="evidence" value="ECO:0007669"/>
    <property type="project" value="TreeGrafter"/>
</dbReference>
<dbReference type="PANTHER" id="PTHR10159">
    <property type="entry name" value="DUAL SPECIFICITY PROTEIN PHOSPHATASE"/>
    <property type="match status" value="1"/>
</dbReference>
<dbReference type="InterPro" id="IPR020422">
    <property type="entry name" value="TYR_PHOSPHATASE_DUAL_dom"/>
</dbReference>
<gene>
    <name evidence="8" type="ORF">AMAG_06436</name>
</gene>
<reference evidence="8 9" key="1">
    <citation type="submission" date="2009-11" db="EMBL/GenBank/DDBJ databases">
        <title>Annotation of Allomyces macrogynus ATCC 38327.</title>
        <authorList>
            <consortium name="The Broad Institute Genome Sequencing Platform"/>
            <person name="Russ C."/>
            <person name="Cuomo C."/>
            <person name="Burger G."/>
            <person name="Gray M.W."/>
            <person name="Holland P.W.H."/>
            <person name="King N."/>
            <person name="Lang F.B.F."/>
            <person name="Roger A.J."/>
            <person name="Ruiz-Trillo I."/>
            <person name="Young S.K."/>
            <person name="Zeng Q."/>
            <person name="Gargeya S."/>
            <person name="Fitzgerald M."/>
            <person name="Haas B."/>
            <person name="Abouelleil A."/>
            <person name="Alvarado L."/>
            <person name="Arachchi H.M."/>
            <person name="Berlin A."/>
            <person name="Chapman S.B."/>
            <person name="Gearin G."/>
            <person name="Goldberg J."/>
            <person name="Griggs A."/>
            <person name="Gujja S."/>
            <person name="Hansen M."/>
            <person name="Heiman D."/>
            <person name="Howarth C."/>
            <person name="Larimer J."/>
            <person name="Lui A."/>
            <person name="MacDonald P.J.P."/>
            <person name="McCowen C."/>
            <person name="Montmayeur A."/>
            <person name="Murphy C."/>
            <person name="Neiman D."/>
            <person name="Pearson M."/>
            <person name="Priest M."/>
            <person name="Roberts A."/>
            <person name="Saif S."/>
            <person name="Shea T."/>
            <person name="Sisk P."/>
            <person name="Stolte C."/>
            <person name="Sykes S."/>
            <person name="Wortman J."/>
            <person name="Nusbaum C."/>
            <person name="Birren B."/>
        </authorList>
    </citation>
    <scope>NUCLEOTIDE SEQUENCE [LARGE SCALE GENOMIC DNA]</scope>
    <source>
        <strain evidence="8 9">ATCC 38327</strain>
    </source>
</reference>
<dbReference type="Proteomes" id="UP000054350">
    <property type="component" value="Unassembled WGS sequence"/>
</dbReference>
<feature type="region of interest" description="Disordered" evidence="5">
    <location>
        <begin position="466"/>
        <end position="488"/>
    </location>
</feature>
<dbReference type="AlphaFoldDB" id="A0A0L0SGI4"/>
<dbReference type="PROSITE" id="PS00383">
    <property type="entry name" value="TYR_PHOSPHATASE_1"/>
    <property type="match status" value="1"/>
</dbReference>
<keyword evidence="3" id="KW-0378">Hydrolase</keyword>
<dbReference type="SMART" id="SM00195">
    <property type="entry name" value="DSPc"/>
    <property type="match status" value="1"/>
</dbReference>
<keyword evidence="4" id="KW-0904">Protein phosphatase</keyword>
<dbReference type="VEuPathDB" id="FungiDB:AMAG_06436"/>
<dbReference type="CDD" id="cd14498">
    <property type="entry name" value="DSP"/>
    <property type="match status" value="1"/>
</dbReference>
<evidence type="ECO:0000313" key="9">
    <source>
        <dbReference type="Proteomes" id="UP000054350"/>
    </source>
</evidence>
<evidence type="ECO:0000256" key="4">
    <source>
        <dbReference type="ARBA" id="ARBA00022912"/>
    </source>
</evidence>
<dbReference type="STRING" id="578462.A0A0L0SGI4"/>
<feature type="domain" description="Tyrosine specific protein phosphatases" evidence="7">
    <location>
        <begin position="323"/>
        <end position="387"/>
    </location>
</feature>
<accession>A0A0L0SGI4</accession>
<dbReference type="PANTHER" id="PTHR10159:SF519">
    <property type="entry name" value="DUAL SPECIFICITY PROTEIN PHOSPHATASE MPK3"/>
    <property type="match status" value="1"/>
</dbReference>
<evidence type="ECO:0000313" key="8">
    <source>
        <dbReference type="EMBL" id="KNE61626.1"/>
    </source>
</evidence>
<dbReference type="EMBL" id="GG745338">
    <property type="protein sequence ID" value="KNE61626.1"/>
    <property type="molecule type" value="Genomic_DNA"/>
</dbReference>
<dbReference type="InterPro" id="IPR000340">
    <property type="entry name" value="Dual-sp_phosphatase_cat-dom"/>
</dbReference>
<dbReference type="eggNOG" id="KOG1716">
    <property type="taxonomic scope" value="Eukaryota"/>
</dbReference>
<sequence>MSDPAIDGTPVLDAAVDRDVPFANAEDVPTDVTDDVAPATAPAAEGHDGPSVARMGSRTDDAISVDDLYRLVLNSFLNILIVDVQERLAGPVLVGALRRRFLRSFVPYRTSLSVNPDPAYDENAGTDENPLDDTVHFTSAHRTDLCLRLQADERVLNADLIIFYDDDGRSRGPASQLAHLMGCDHVFAARYLHAPPSAAGEPAGIAAFAAKYPGLVEVPGALLPPRISDLRERQAALIQAVWYPHRSPHLSDTPHLIVPEFLYLGGWDAAQPRHLKAFGITHVVRIGFFDPNPIHIAPDVQYHTYVMEDAEEEPIDSLFEAACSVIDEARNMRVPVPGATDGATRSGRVLVHCHAGVSRSATIILAYMMRMGFKLAEAFDLAFRQRPIIRPNEGFGRKLQAYERKLFGLPQSTMPLCWMSFDYMYYREYLEFLIRIEEMGVLDGLMLPVAVPDGAGKPVLTLDTRSTQPHEEENVEIPTPLPGSLPPPLPDRPAVDKTRIAAILAALPDGVDQDLAPSPPESLAPAIQVEALAAAAIEMSERERELEYDEAVAAAVAAAEEMAVESAAAPAQAS</sequence>
<organism evidence="8 9">
    <name type="scientific">Allomyces macrogynus (strain ATCC 38327)</name>
    <name type="common">Allomyces javanicus var. macrogynus</name>
    <dbReference type="NCBI Taxonomy" id="578462"/>
    <lineage>
        <taxon>Eukaryota</taxon>
        <taxon>Fungi</taxon>
        <taxon>Fungi incertae sedis</taxon>
        <taxon>Blastocladiomycota</taxon>
        <taxon>Blastocladiomycetes</taxon>
        <taxon>Blastocladiales</taxon>
        <taxon>Blastocladiaceae</taxon>
        <taxon>Allomyces</taxon>
    </lineage>
</organism>
<comment type="similarity">
    <text evidence="1">Belongs to the protein-tyrosine phosphatase family. Non-receptor class dual specificity subfamily.</text>
</comment>
<dbReference type="GO" id="GO:0008330">
    <property type="term" value="F:protein tyrosine/threonine phosphatase activity"/>
    <property type="evidence" value="ECO:0007669"/>
    <property type="project" value="TreeGrafter"/>
</dbReference>
<feature type="compositionally biased region" description="Pro residues" evidence="5">
    <location>
        <begin position="479"/>
        <end position="488"/>
    </location>
</feature>
<protein>
    <recommendedName>
        <fullName evidence="2">protein-tyrosine-phosphatase</fullName>
        <ecNumber evidence="2">3.1.3.48</ecNumber>
    </recommendedName>
</protein>
<dbReference type="GO" id="GO:0005737">
    <property type="term" value="C:cytoplasm"/>
    <property type="evidence" value="ECO:0007669"/>
    <property type="project" value="TreeGrafter"/>
</dbReference>
<dbReference type="InterPro" id="IPR000387">
    <property type="entry name" value="Tyr_Pase_dom"/>
</dbReference>
<evidence type="ECO:0000256" key="3">
    <source>
        <dbReference type="ARBA" id="ARBA00022801"/>
    </source>
</evidence>
<evidence type="ECO:0000256" key="5">
    <source>
        <dbReference type="SAM" id="MobiDB-lite"/>
    </source>
</evidence>
<dbReference type="PROSITE" id="PS50056">
    <property type="entry name" value="TYR_PHOSPHATASE_2"/>
    <property type="match status" value="1"/>
</dbReference>
<feature type="region of interest" description="Disordered" evidence="5">
    <location>
        <begin position="24"/>
        <end position="55"/>
    </location>
</feature>
<dbReference type="InterPro" id="IPR016130">
    <property type="entry name" value="Tyr_Pase_AS"/>
</dbReference>
<evidence type="ECO:0000256" key="2">
    <source>
        <dbReference type="ARBA" id="ARBA00013064"/>
    </source>
</evidence>
<proteinExistence type="inferred from homology"/>
<name>A0A0L0SGI4_ALLM3</name>
<dbReference type="Pfam" id="PF00782">
    <property type="entry name" value="DSPc"/>
    <property type="match status" value="1"/>
</dbReference>
<feature type="compositionally biased region" description="Low complexity" evidence="5">
    <location>
        <begin position="35"/>
        <end position="44"/>
    </location>
</feature>
<dbReference type="PROSITE" id="PS50054">
    <property type="entry name" value="TYR_PHOSPHATASE_DUAL"/>
    <property type="match status" value="1"/>
</dbReference>
<dbReference type="SUPFAM" id="SSF52799">
    <property type="entry name" value="(Phosphotyrosine protein) phosphatases II"/>
    <property type="match status" value="1"/>
</dbReference>
<dbReference type="EC" id="3.1.3.48" evidence="2"/>
<dbReference type="Gene3D" id="3.90.190.10">
    <property type="entry name" value="Protein tyrosine phosphatase superfamily"/>
    <property type="match status" value="1"/>
</dbReference>
<evidence type="ECO:0000259" key="6">
    <source>
        <dbReference type="PROSITE" id="PS50054"/>
    </source>
</evidence>
<keyword evidence="9" id="KW-1185">Reference proteome</keyword>
<feature type="domain" description="Tyrosine-protein phosphatase" evidence="6">
    <location>
        <begin position="253"/>
        <end position="408"/>
    </location>
</feature>